<comment type="caution">
    <text evidence="3">The sequence shown here is derived from an EMBL/GenBank/DDBJ whole genome shotgun (WGS) entry which is preliminary data.</text>
</comment>
<dbReference type="Proteomes" id="UP000259273">
    <property type="component" value="Unassembled WGS sequence"/>
</dbReference>
<dbReference type="PANTHER" id="PTHR30033:SF1">
    <property type="entry name" value="FLAGELLAR HOOK-ASSOCIATED PROTEIN 1"/>
    <property type="match status" value="1"/>
</dbReference>
<keyword evidence="3" id="KW-0966">Cell projection</keyword>
<organism evidence="3 4">
    <name type="scientific">Haliea salexigens</name>
    <dbReference type="NCBI Taxonomy" id="287487"/>
    <lineage>
        <taxon>Bacteria</taxon>
        <taxon>Pseudomonadati</taxon>
        <taxon>Pseudomonadota</taxon>
        <taxon>Gammaproteobacteria</taxon>
        <taxon>Cellvibrionales</taxon>
        <taxon>Halieaceae</taxon>
        <taxon>Haliea</taxon>
    </lineage>
</organism>
<keyword evidence="3" id="KW-0282">Flagellum</keyword>
<dbReference type="PANTHER" id="PTHR30033">
    <property type="entry name" value="FLAGELLAR HOOK-ASSOCIATED PROTEIN 1"/>
    <property type="match status" value="1"/>
</dbReference>
<dbReference type="GO" id="GO:0044780">
    <property type="term" value="P:bacterial-type flagellum assembly"/>
    <property type="evidence" value="ECO:0007669"/>
    <property type="project" value="InterPro"/>
</dbReference>
<feature type="domain" description="Flagellar basal-body/hook protein C-terminal" evidence="2">
    <location>
        <begin position="27"/>
        <end position="63"/>
    </location>
</feature>
<feature type="non-terminal residue" evidence="3">
    <location>
        <position position="1"/>
    </location>
</feature>
<sequence>SRQASAAADAESTLLQQAISARDSVQGVNLDEEAADLLRFQQAYQAAAQVISVADTVFQTLLDATRR</sequence>
<evidence type="ECO:0000256" key="1">
    <source>
        <dbReference type="ARBA" id="ARBA00009677"/>
    </source>
</evidence>
<name>A0A3C1KMB2_9GAMM</name>
<proteinExistence type="inferred from homology"/>
<evidence type="ECO:0000313" key="3">
    <source>
        <dbReference type="EMBL" id="HAN27593.1"/>
    </source>
</evidence>
<dbReference type="SUPFAM" id="SSF64518">
    <property type="entry name" value="Phase 1 flagellin"/>
    <property type="match status" value="1"/>
</dbReference>
<reference evidence="3 4" key="1">
    <citation type="journal article" date="2018" name="Nat. Biotechnol.">
        <title>A standardized bacterial taxonomy based on genome phylogeny substantially revises the tree of life.</title>
        <authorList>
            <person name="Parks D.H."/>
            <person name="Chuvochina M."/>
            <person name="Waite D.W."/>
            <person name="Rinke C."/>
            <person name="Skarshewski A."/>
            <person name="Chaumeil P.A."/>
            <person name="Hugenholtz P."/>
        </authorList>
    </citation>
    <scope>NUCLEOTIDE SEQUENCE [LARGE SCALE GENOMIC DNA]</scope>
    <source>
        <strain evidence="3">UBA9158</strain>
    </source>
</reference>
<comment type="similarity">
    <text evidence="1">Belongs to the flagella basal body rod proteins family.</text>
</comment>
<dbReference type="Pfam" id="PF06429">
    <property type="entry name" value="Flg_bbr_C"/>
    <property type="match status" value="1"/>
</dbReference>
<gene>
    <name evidence="3" type="ORF">DCP75_07715</name>
</gene>
<keyword evidence="3" id="KW-0969">Cilium</keyword>
<evidence type="ECO:0000259" key="2">
    <source>
        <dbReference type="Pfam" id="PF06429"/>
    </source>
</evidence>
<dbReference type="InterPro" id="IPR010930">
    <property type="entry name" value="Flg_bb/hook_C_dom"/>
</dbReference>
<dbReference type="AlphaFoldDB" id="A0A3C1KMB2"/>
<dbReference type="GO" id="GO:0005198">
    <property type="term" value="F:structural molecule activity"/>
    <property type="evidence" value="ECO:0007669"/>
    <property type="project" value="InterPro"/>
</dbReference>
<dbReference type="EMBL" id="DMND01000106">
    <property type="protein sequence ID" value="HAN27593.1"/>
    <property type="molecule type" value="Genomic_DNA"/>
</dbReference>
<dbReference type="InterPro" id="IPR002371">
    <property type="entry name" value="FlgK"/>
</dbReference>
<evidence type="ECO:0000313" key="4">
    <source>
        <dbReference type="Proteomes" id="UP000259273"/>
    </source>
</evidence>
<accession>A0A3C1KMB2</accession>
<dbReference type="GO" id="GO:0009424">
    <property type="term" value="C:bacterial-type flagellum hook"/>
    <property type="evidence" value="ECO:0007669"/>
    <property type="project" value="InterPro"/>
</dbReference>
<protein>
    <submittedName>
        <fullName evidence="3">Flagellar hook-associated protein FlgK</fullName>
    </submittedName>
</protein>